<gene>
    <name evidence="10" type="primary">aer-1</name>
    <name evidence="10" type="ORF">GCM10010971_41290</name>
</gene>
<dbReference type="Gene3D" id="1.10.287.950">
    <property type="entry name" value="Methyl-accepting chemotaxis protein"/>
    <property type="match status" value="1"/>
</dbReference>
<evidence type="ECO:0000313" key="10">
    <source>
        <dbReference type="EMBL" id="GGP28310.1"/>
    </source>
</evidence>
<feature type="transmembrane region" description="Helical" evidence="7">
    <location>
        <begin position="155"/>
        <end position="172"/>
    </location>
</feature>
<reference evidence="11" key="1">
    <citation type="journal article" date="2019" name="Int. J. Syst. Evol. Microbiol.">
        <title>The Global Catalogue of Microorganisms (GCM) 10K type strain sequencing project: providing services to taxonomists for standard genome sequencing and annotation.</title>
        <authorList>
            <consortium name="The Broad Institute Genomics Platform"/>
            <consortium name="The Broad Institute Genome Sequencing Center for Infectious Disease"/>
            <person name="Wu L."/>
            <person name="Ma J."/>
        </authorList>
    </citation>
    <scope>NUCLEOTIDE SEQUENCE [LARGE SCALE GENOMIC DNA]</scope>
    <source>
        <strain evidence="11">CGMCC 1.8860</strain>
    </source>
</reference>
<proteinExistence type="predicted"/>
<keyword evidence="10" id="KW-0675">Receptor</keyword>
<dbReference type="EMBL" id="BMLY01000013">
    <property type="protein sequence ID" value="GGP28310.1"/>
    <property type="molecule type" value="Genomic_DNA"/>
</dbReference>
<evidence type="ECO:0000256" key="5">
    <source>
        <dbReference type="ARBA" id="ARBA00023224"/>
    </source>
</evidence>
<dbReference type="Gene3D" id="3.30.450.20">
    <property type="entry name" value="PAS domain"/>
    <property type="match status" value="1"/>
</dbReference>
<dbReference type="Proteomes" id="UP000621859">
    <property type="component" value="Unassembled WGS sequence"/>
</dbReference>
<dbReference type="SMART" id="SM00283">
    <property type="entry name" value="MA"/>
    <property type="match status" value="1"/>
</dbReference>
<dbReference type="RefSeq" id="WP_188698750.1">
    <property type="nucleotide sequence ID" value="NZ_BMLY01000013.1"/>
</dbReference>
<dbReference type="PROSITE" id="PS50112">
    <property type="entry name" value="PAS"/>
    <property type="match status" value="1"/>
</dbReference>
<keyword evidence="2 7" id="KW-0812">Transmembrane</keyword>
<evidence type="ECO:0000256" key="2">
    <source>
        <dbReference type="ARBA" id="ARBA00022692"/>
    </source>
</evidence>
<organism evidence="10 11">
    <name type="scientific">Silvimonas amylolytica</name>
    <dbReference type="NCBI Taxonomy" id="449663"/>
    <lineage>
        <taxon>Bacteria</taxon>
        <taxon>Pseudomonadati</taxon>
        <taxon>Pseudomonadota</taxon>
        <taxon>Betaproteobacteria</taxon>
        <taxon>Neisseriales</taxon>
        <taxon>Chitinibacteraceae</taxon>
        <taxon>Silvimonas</taxon>
    </lineage>
</organism>
<dbReference type="InterPro" id="IPR035965">
    <property type="entry name" value="PAS-like_dom_sf"/>
</dbReference>
<dbReference type="NCBIfam" id="TIGR00229">
    <property type="entry name" value="sensory_box"/>
    <property type="match status" value="1"/>
</dbReference>
<evidence type="ECO:0000256" key="6">
    <source>
        <dbReference type="PROSITE-ProRule" id="PRU00284"/>
    </source>
</evidence>
<keyword evidence="3 7" id="KW-1133">Transmembrane helix</keyword>
<keyword evidence="11" id="KW-1185">Reference proteome</keyword>
<dbReference type="SUPFAM" id="SSF58104">
    <property type="entry name" value="Methyl-accepting chemotaxis protein (MCP) signaling domain"/>
    <property type="match status" value="1"/>
</dbReference>
<evidence type="ECO:0000259" key="9">
    <source>
        <dbReference type="PROSITE" id="PS50112"/>
    </source>
</evidence>
<dbReference type="InterPro" id="IPR004089">
    <property type="entry name" value="MCPsignal_dom"/>
</dbReference>
<evidence type="ECO:0000259" key="8">
    <source>
        <dbReference type="PROSITE" id="PS50111"/>
    </source>
</evidence>
<dbReference type="SUPFAM" id="SSF55785">
    <property type="entry name" value="PYP-like sensor domain (PAS domain)"/>
    <property type="match status" value="1"/>
</dbReference>
<feature type="domain" description="Methyl-accepting transducer" evidence="8">
    <location>
        <begin position="252"/>
        <end position="488"/>
    </location>
</feature>
<dbReference type="CDD" id="cd00130">
    <property type="entry name" value="PAS"/>
    <property type="match status" value="1"/>
</dbReference>
<dbReference type="PANTHER" id="PTHR32089">
    <property type="entry name" value="METHYL-ACCEPTING CHEMOTAXIS PROTEIN MCPB"/>
    <property type="match status" value="1"/>
</dbReference>
<dbReference type="InterPro" id="IPR013655">
    <property type="entry name" value="PAS_fold_3"/>
</dbReference>
<dbReference type="Pfam" id="PF08447">
    <property type="entry name" value="PAS_3"/>
    <property type="match status" value="1"/>
</dbReference>
<dbReference type="PROSITE" id="PS50111">
    <property type="entry name" value="CHEMOTAXIS_TRANSDUC_2"/>
    <property type="match status" value="1"/>
</dbReference>
<dbReference type="InterPro" id="IPR000014">
    <property type="entry name" value="PAS"/>
</dbReference>
<dbReference type="CDD" id="cd11386">
    <property type="entry name" value="MCP_signal"/>
    <property type="match status" value="1"/>
</dbReference>
<dbReference type="PANTHER" id="PTHR32089:SF119">
    <property type="entry name" value="METHYL-ACCEPTING CHEMOTAXIS PROTEIN CTPL"/>
    <property type="match status" value="1"/>
</dbReference>
<protein>
    <submittedName>
        <fullName evidence="10">Aerotaxis receptor</fullName>
    </submittedName>
</protein>
<accession>A0ABQ2PRP6</accession>
<dbReference type="Pfam" id="PF00015">
    <property type="entry name" value="MCPsignal"/>
    <property type="match status" value="1"/>
</dbReference>
<feature type="domain" description="PAS" evidence="9">
    <location>
        <begin position="25"/>
        <end position="76"/>
    </location>
</feature>
<evidence type="ECO:0000256" key="4">
    <source>
        <dbReference type="ARBA" id="ARBA00023136"/>
    </source>
</evidence>
<dbReference type="SMART" id="SM00091">
    <property type="entry name" value="PAS"/>
    <property type="match status" value="1"/>
</dbReference>
<evidence type="ECO:0000313" key="11">
    <source>
        <dbReference type="Proteomes" id="UP000621859"/>
    </source>
</evidence>
<comment type="subcellular location">
    <subcellularLocation>
        <location evidence="1">Membrane</location>
        <topology evidence="1">Multi-pass membrane protein</topology>
    </subcellularLocation>
</comment>
<name>A0ABQ2PRP6_9NEIS</name>
<sequence>MRQNLPVTQVEHHLDPKRPVVTKTDLKGTIRYANPAFVEISGFTADELIGNPHNIVRHPDMPSEVYADMWQTLKEDRPWRGIVKNRCKNGDFYWVDAYATPLYEHGHKTGYMSVRNKPDQADIARANQLYADIRARRSTCPPTRIKTLLSLRTRLALLAVVPLLLAALPQAGMPVWMALPLALIAALGLGIWCWQGFSAPLGLSRRVLHELSQGNFRFDASLVAASEFTPLLVALKSMQINLRAIIADIVSAAADLTHRTQSAQQEVSSVSERGNSQAEGVASVAAALQQLAVSVKEIESSTTLGAQHAQTTMQLVTEGDASMRTSHTMTQEVVDRVHDAQARIDELNSGIGQIGRVTAEIRGLADQTNLLALNAAIEAARAGEQGRGFAVVADEVRKLAERTATSTVHIASSIERVVQQSQAALAAMQLATRHVEESVSAIEHSSEALAAIKASNTEVAQSSTVISDMVCQQSQASSEMAQHMERISVLTDGNRHSAERATESMRALAGTAEELHALVRHFEGSL</sequence>
<evidence type="ECO:0000256" key="1">
    <source>
        <dbReference type="ARBA" id="ARBA00004141"/>
    </source>
</evidence>
<comment type="caution">
    <text evidence="10">The sequence shown here is derived from an EMBL/GenBank/DDBJ whole genome shotgun (WGS) entry which is preliminary data.</text>
</comment>
<keyword evidence="5 6" id="KW-0807">Transducer</keyword>
<evidence type="ECO:0000256" key="3">
    <source>
        <dbReference type="ARBA" id="ARBA00022989"/>
    </source>
</evidence>
<keyword evidence="4 7" id="KW-0472">Membrane</keyword>
<evidence type="ECO:0000256" key="7">
    <source>
        <dbReference type="SAM" id="Phobius"/>
    </source>
</evidence>